<dbReference type="InterPro" id="IPR017861">
    <property type="entry name" value="KAE1/TsaD"/>
</dbReference>
<dbReference type="GO" id="GO:0006400">
    <property type="term" value="P:tRNA modification"/>
    <property type="evidence" value="ECO:0007669"/>
    <property type="project" value="UniProtKB-ARBA"/>
</dbReference>
<reference evidence="8" key="1">
    <citation type="journal article" date="2021" name="PeerJ">
        <title>Extensive microbial diversity within the chicken gut microbiome revealed by metagenomics and culture.</title>
        <authorList>
            <person name="Gilroy R."/>
            <person name="Ravi A."/>
            <person name="Getino M."/>
            <person name="Pursley I."/>
            <person name="Horton D.L."/>
            <person name="Alikhan N.F."/>
            <person name="Baker D."/>
            <person name="Gharbi K."/>
            <person name="Hall N."/>
            <person name="Watson M."/>
            <person name="Adriaenssens E.M."/>
            <person name="Foster-Nyarko E."/>
            <person name="Jarju S."/>
            <person name="Secka A."/>
            <person name="Antonio M."/>
            <person name="Oren A."/>
            <person name="Chaudhuri R.R."/>
            <person name="La Ragione R."/>
            <person name="Hildebrand F."/>
            <person name="Pallen M.J."/>
        </authorList>
    </citation>
    <scope>NUCLEOTIDE SEQUENCE</scope>
    <source>
        <strain evidence="8">CHK189-11263</strain>
    </source>
</reference>
<accession>A0A9D2M8M1</accession>
<evidence type="ECO:0000256" key="4">
    <source>
        <dbReference type="ARBA" id="ARBA00022723"/>
    </source>
</evidence>
<comment type="catalytic activity">
    <reaction evidence="6">
        <text>L-threonylcarbamoyladenylate + adenosine(37) in tRNA = N(6)-L-threonylcarbamoyladenosine(37) in tRNA + AMP + H(+)</text>
        <dbReference type="Rhea" id="RHEA:37059"/>
        <dbReference type="Rhea" id="RHEA-COMP:10162"/>
        <dbReference type="Rhea" id="RHEA-COMP:10163"/>
        <dbReference type="ChEBI" id="CHEBI:15378"/>
        <dbReference type="ChEBI" id="CHEBI:73682"/>
        <dbReference type="ChEBI" id="CHEBI:74411"/>
        <dbReference type="ChEBI" id="CHEBI:74418"/>
        <dbReference type="ChEBI" id="CHEBI:456215"/>
        <dbReference type="EC" id="2.3.1.234"/>
    </reaction>
</comment>
<dbReference type="GO" id="GO:0061711">
    <property type="term" value="F:tRNA N(6)-L-threonylcarbamoyladenine synthase activity"/>
    <property type="evidence" value="ECO:0007669"/>
    <property type="project" value="UniProtKB-EC"/>
</dbReference>
<sequence>MSAPVCLGLDTSNYTTSAAVFDGTGGVNVGRLLDVPAGSLGLRQSDALFQHVKRLPGLIATLREEGALDSAIAAVGASTRPRAVEGSYMPCFLAGEGHGRAAAGLLGVPFYPLSHQQGHLAAAAWSAGRLELLDGPFLAWHLSGGTTELLLVEPEGANVRAEKLGGTSDLSAGQLIDRTGVKLGLAFPAGKALDALAEQSTAEERFPVKIAEFTFSLSGMENKVNALAEQGRPPAEIAAFVLNTLSDVVCRTTRKAMQAHPGLPVLCSGGVASNRLLRREMEARCGALFAQPRYSTDNAMGAAILARRLWEREGRA</sequence>
<gene>
    <name evidence="8" type="ORF">H9714_01465</name>
</gene>
<keyword evidence="5" id="KW-0012">Acyltransferase</keyword>
<dbReference type="InterPro" id="IPR017860">
    <property type="entry name" value="Peptidase_M22_CS"/>
</dbReference>
<feature type="domain" description="Gcp-like" evidence="7">
    <location>
        <begin position="50"/>
        <end position="300"/>
    </location>
</feature>
<evidence type="ECO:0000256" key="2">
    <source>
        <dbReference type="ARBA" id="ARBA00022679"/>
    </source>
</evidence>
<dbReference type="PANTHER" id="PTHR11735">
    <property type="entry name" value="TRNA N6-ADENOSINE THREONYLCARBAMOYLTRANSFERASE"/>
    <property type="match status" value="1"/>
</dbReference>
<organism evidence="8 9">
    <name type="scientific">Candidatus Flavonifractor intestinipullorum</name>
    <dbReference type="NCBI Taxonomy" id="2838587"/>
    <lineage>
        <taxon>Bacteria</taxon>
        <taxon>Bacillati</taxon>
        <taxon>Bacillota</taxon>
        <taxon>Clostridia</taxon>
        <taxon>Eubacteriales</taxon>
        <taxon>Oscillospiraceae</taxon>
        <taxon>Flavonifractor</taxon>
    </lineage>
</organism>
<evidence type="ECO:0000313" key="9">
    <source>
        <dbReference type="Proteomes" id="UP000824208"/>
    </source>
</evidence>
<proteinExistence type="predicted"/>
<dbReference type="GO" id="GO:0046872">
    <property type="term" value="F:metal ion binding"/>
    <property type="evidence" value="ECO:0007669"/>
    <property type="project" value="UniProtKB-KW"/>
</dbReference>
<dbReference type="EC" id="2.3.1.234" evidence="1"/>
<dbReference type="Pfam" id="PF00814">
    <property type="entry name" value="TsaD"/>
    <property type="match status" value="1"/>
</dbReference>
<evidence type="ECO:0000256" key="3">
    <source>
        <dbReference type="ARBA" id="ARBA00022694"/>
    </source>
</evidence>
<evidence type="ECO:0000256" key="6">
    <source>
        <dbReference type="ARBA" id="ARBA00048117"/>
    </source>
</evidence>
<dbReference type="InterPro" id="IPR000905">
    <property type="entry name" value="Gcp-like_dom"/>
</dbReference>
<dbReference type="SUPFAM" id="SSF53067">
    <property type="entry name" value="Actin-like ATPase domain"/>
    <property type="match status" value="1"/>
</dbReference>
<dbReference type="EMBL" id="DWYC01000015">
    <property type="protein sequence ID" value="HJB56200.1"/>
    <property type="molecule type" value="Genomic_DNA"/>
</dbReference>
<reference evidence="8" key="2">
    <citation type="submission" date="2021-04" db="EMBL/GenBank/DDBJ databases">
        <authorList>
            <person name="Gilroy R."/>
        </authorList>
    </citation>
    <scope>NUCLEOTIDE SEQUENCE</scope>
    <source>
        <strain evidence="8">CHK189-11263</strain>
    </source>
</reference>
<evidence type="ECO:0000256" key="5">
    <source>
        <dbReference type="ARBA" id="ARBA00023315"/>
    </source>
</evidence>
<keyword evidence="2" id="KW-0808">Transferase</keyword>
<dbReference type="Proteomes" id="UP000824208">
    <property type="component" value="Unassembled WGS sequence"/>
</dbReference>
<dbReference type="AlphaFoldDB" id="A0A9D2M8M1"/>
<evidence type="ECO:0000259" key="7">
    <source>
        <dbReference type="Pfam" id="PF00814"/>
    </source>
</evidence>
<dbReference type="PRINTS" id="PR00789">
    <property type="entry name" value="OSIALOPTASE"/>
</dbReference>
<evidence type="ECO:0000313" key="8">
    <source>
        <dbReference type="EMBL" id="HJB56200.1"/>
    </source>
</evidence>
<dbReference type="InterPro" id="IPR043129">
    <property type="entry name" value="ATPase_NBD"/>
</dbReference>
<dbReference type="GO" id="GO:0005829">
    <property type="term" value="C:cytosol"/>
    <property type="evidence" value="ECO:0007669"/>
    <property type="project" value="TreeGrafter"/>
</dbReference>
<protein>
    <recommendedName>
        <fullName evidence="1">N(6)-L-threonylcarbamoyladenine synthase</fullName>
        <ecNumber evidence="1">2.3.1.234</ecNumber>
    </recommendedName>
</protein>
<keyword evidence="4" id="KW-0479">Metal-binding</keyword>
<dbReference type="GO" id="GO:0003677">
    <property type="term" value="F:DNA binding"/>
    <property type="evidence" value="ECO:0007669"/>
    <property type="project" value="UniProtKB-KW"/>
</dbReference>
<evidence type="ECO:0000256" key="1">
    <source>
        <dbReference type="ARBA" id="ARBA00012156"/>
    </source>
</evidence>
<dbReference type="Gene3D" id="3.30.420.40">
    <property type="match status" value="2"/>
</dbReference>
<keyword evidence="3" id="KW-0819">tRNA processing</keyword>
<dbReference type="PANTHER" id="PTHR11735:SF11">
    <property type="entry name" value="TRNA THREONYLCARBAMOYLADENOSINE BIOSYNTHESIS PROTEIN TSAB"/>
    <property type="match status" value="1"/>
</dbReference>
<dbReference type="GO" id="GO:0070525">
    <property type="term" value="P:tRNA threonylcarbamoyladenosine metabolic process"/>
    <property type="evidence" value="ECO:0007669"/>
    <property type="project" value="UniProtKB-ARBA"/>
</dbReference>
<dbReference type="PROSITE" id="PS01016">
    <property type="entry name" value="GLYCOPROTEASE"/>
    <property type="match status" value="1"/>
</dbReference>
<name>A0A9D2M8M1_9FIRM</name>
<comment type="caution">
    <text evidence="8">The sequence shown here is derived from an EMBL/GenBank/DDBJ whole genome shotgun (WGS) entry which is preliminary data.</text>
</comment>
<keyword evidence="8" id="KW-0238">DNA-binding</keyword>